<sequence length="274" mass="31085">MADQTLRILVFGAHPDDCDIKAGGTAALYQQAGHAVKFVSVTNGESGHQRLSGEELAEIRRAEAAAAGRALGIEYEVLNNRDGYLQPTIEARFEIIRLIRNFQPDLILTHRPNDYHPDHRYTSQLVCDAAYMVTVPPIVPDVPALRENPVIAYLSDHFTRPYPFSPTVVVDIEPVWDRVIDALDCHSSQFYDWLAYNHFYEDEVPADHAERKVWLSGKMKDRIGPLADRYRDLVVETYGPQRGNEIQLIDAFEPCEYGSPLTCENVKTLFPFRP</sequence>
<protein>
    <submittedName>
        <fullName evidence="1">4-oxalmesaconate hydratase</fullName>
        <ecNumber evidence="1">4.2.1.83</ecNumber>
    </submittedName>
</protein>
<keyword evidence="1" id="KW-0456">Lyase</keyword>
<dbReference type="InterPro" id="IPR024078">
    <property type="entry name" value="LmbE-like_dom_sf"/>
</dbReference>
<accession>A0A517Q4Q2</accession>
<dbReference type="Proteomes" id="UP000315647">
    <property type="component" value="Chromosome"/>
</dbReference>
<dbReference type="Gene3D" id="3.40.50.10320">
    <property type="entry name" value="LmbE-like"/>
    <property type="match status" value="1"/>
</dbReference>
<dbReference type="PANTHER" id="PTHR12993">
    <property type="entry name" value="N-ACETYLGLUCOSAMINYL-PHOSPHATIDYLINOSITOL DE-N-ACETYLASE-RELATED"/>
    <property type="match status" value="1"/>
</dbReference>
<name>A0A517Q4Q2_9PLAN</name>
<dbReference type="SUPFAM" id="SSF102588">
    <property type="entry name" value="LmbE-like"/>
    <property type="match status" value="1"/>
</dbReference>
<proteinExistence type="predicted"/>
<dbReference type="Pfam" id="PF02585">
    <property type="entry name" value="PIG-L"/>
    <property type="match status" value="1"/>
</dbReference>
<dbReference type="GO" id="GO:0016811">
    <property type="term" value="F:hydrolase activity, acting on carbon-nitrogen (but not peptide) bonds, in linear amides"/>
    <property type="evidence" value="ECO:0007669"/>
    <property type="project" value="TreeGrafter"/>
</dbReference>
<reference evidence="1 2" key="1">
    <citation type="submission" date="2019-03" db="EMBL/GenBank/DDBJ databases">
        <title>Deep-cultivation of Planctomycetes and their phenomic and genomic characterization uncovers novel biology.</title>
        <authorList>
            <person name="Wiegand S."/>
            <person name="Jogler M."/>
            <person name="Boedeker C."/>
            <person name="Pinto D."/>
            <person name="Vollmers J."/>
            <person name="Rivas-Marin E."/>
            <person name="Kohn T."/>
            <person name="Peeters S.H."/>
            <person name="Heuer A."/>
            <person name="Rast P."/>
            <person name="Oberbeckmann S."/>
            <person name="Bunk B."/>
            <person name="Jeske O."/>
            <person name="Meyerdierks A."/>
            <person name="Storesund J.E."/>
            <person name="Kallscheuer N."/>
            <person name="Luecker S."/>
            <person name="Lage O.M."/>
            <person name="Pohl T."/>
            <person name="Merkel B.J."/>
            <person name="Hornburger P."/>
            <person name="Mueller R.-W."/>
            <person name="Bruemmer F."/>
            <person name="Labrenz M."/>
            <person name="Spormann A.M."/>
            <person name="Op den Camp H."/>
            <person name="Overmann J."/>
            <person name="Amann R."/>
            <person name="Jetten M.S.M."/>
            <person name="Mascher T."/>
            <person name="Medema M.H."/>
            <person name="Devos D.P."/>
            <person name="Kaster A.-K."/>
            <person name="Ovreas L."/>
            <person name="Rohde M."/>
            <person name="Galperin M.Y."/>
            <person name="Jogler C."/>
        </authorList>
    </citation>
    <scope>NUCLEOTIDE SEQUENCE [LARGE SCALE GENOMIC DNA]</scope>
    <source>
        <strain evidence="1 2">Enr10</strain>
    </source>
</reference>
<evidence type="ECO:0000313" key="1">
    <source>
        <dbReference type="EMBL" id="QDT26581.1"/>
    </source>
</evidence>
<keyword evidence="2" id="KW-1185">Reference proteome</keyword>
<dbReference type="RefSeq" id="WP_145448828.1">
    <property type="nucleotide sequence ID" value="NZ_CP037421.1"/>
</dbReference>
<dbReference type="AlphaFoldDB" id="A0A517Q4Q2"/>
<dbReference type="EC" id="4.2.1.83" evidence="1"/>
<organism evidence="1 2">
    <name type="scientific">Gimesia panareensis</name>
    <dbReference type="NCBI Taxonomy" id="2527978"/>
    <lineage>
        <taxon>Bacteria</taxon>
        <taxon>Pseudomonadati</taxon>
        <taxon>Planctomycetota</taxon>
        <taxon>Planctomycetia</taxon>
        <taxon>Planctomycetales</taxon>
        <taxon>Planctomycetaceae</taxon>
        <taxon>Gimesia</taxon>
    </lineage>
</organism>
<dbReference type="EMBL" id="CP037421">
    <property type="protein sequence ID" value="QDT26581.1"/>
    <property type="molecule type" value="Genomic_DNA"/>
</dbReference>
<evidence type="ECO:0000313" key="2">
    <source>
        <dbReference type="Proteomes" id="UP000315647"/>
    </source>
</evidence>
<gene>
    <name evidence="1" type="primary">galB</name>
    <name evidence="1" type="ORF">Enr10x_18850</name>
</gene>
<dbReference type="PANTHER" id="PTHR12993:SF11">
    <property type="entry name" value="N-ACETYLGLUCOSAMINYL-PHOSPHATIDYLINOSITOL DE-N-ACETYLASE"/>
    <property type="match status" value="1"/>
</dbReference>
<dbReference type="GO" id="GO:0047584">
    <property type="term" value="F:4-oxalmesaconate hydratase activity"/>
    <property type="evidence" value="ECO:0007669"/>
    <property type="project" value="UniProtKB-EC"/>
</dbReference>
<dbReference type="InterPro" id="IPR003737">
    <property type="entry name" value="GlcNAc_PI_deacetylase-related"/>
</dbReference>